<keyword evidence="1" id="KW-0479">Metal-binding</keyword>
<protein>
    <submittedName>
        <fullName evidence="6">Tripartite motif-containing protein 16</fullName>
    </submittedName>
</protein>
<dbReference type="InterPro" id="IPR043136">
    <property type="entry name" value="B30.2/SPRY_sf"/>
</dbReference>
<dbReference type="InterPro" id="IPR006574">
    <property type="entry name" value="PRY"/>
</dbReference>
<dbReference type="GO" id="GO:0008270">
    <property type="term" value="F:zinc ion binding"/>
    <property type="evidence" value="ECO:0007669"/>
    <property type="project" value="UniProtKB-KW"/>
</dbReference>
<dbReference type="SUPFAM" id="SSF49899">
    <property type="entry name" value="Concanavalin A-like lectins/glucanases"/>
    <property type="match status" value="1"/>
</dbReference>
<sequence>MGTPCFYRKYFKDLQQQFQSKQESRVKTLLALKKLNEAYKHSAQEALEDSGRIFSELCVSIEKRRSLLTERFRDQEKAQLAQTAVVQEQLEQEIADLKKKQADLEKLSQTEEYIHFLQRFHLLYPKLETSDSFKSDFTINHQWSFENYTKSLIQLKEEVEAFCQQKVEEVFGKDSCELHLDPNTANNYLKLSNDDTHMKCGTISYKYPDHPERFSYWQQVLCKQSVPLRSYWEVEVDGENGVSIAVSYKDIIRKGSEKISRFGHNAQSWRLVRYSNNNYCFWHNDSKTEISKPIAKRIGVYLDQHAGTLSFYGVSDQMDLIYKVTTVFPQPLYAGFGIGTNSFAKICLQALAAKAVAAATECLK</sequence>
<proteinExistence type="predicted"/>
<dbReference type="Proteomes" id="UP000319801">
    <property type="component" value="Unassembled WGS sequence"/>
</dbReference>
<dbReference type="Pfam" id="PF00622">
    <property type="entry name" value="SPRY"/>
    <property type="match status" value="1"/>
</dbReference>
<dbReference type="PANTHER" id="PTHR25465">
    <property type="entry name" value="B-BOX DOMAIN CONTAINING"/>
    <property type="match status" value="1"/>
</dbReference>
<dbReference type="GO" id="GO:0005737">
    <property type="term" value="C:cytoplasm"/>
    <property type="evidence" value="ECO:0007669"/>
    <property type="project" value="UniProtKB-ARBA"/>
</dbReference>
<dbReference type="InterPro" id="IPR058030">
    <property type="entry name" value="TRIM8/14/16/25/29/45/65_CC"/>
</dbReference>
<dbReference type="InterPro" id="IPR013320">
    <property type="entry name" value="ConA-like_dom_sf"/>
</dbReference>
<organism evidence="6 7">
    <name type="scientific">Bagarius yarrelli</name>
    <name type="common">Goonch</name>
    <name type="synonym">Bagrus yarrelli</name>
    <dbReference type="NCBI Taxonomy" id="175774"/>
    <lineage>
        <taxon>Eukaryota</taxon>
        <taxon>Metazoa</taxon>
        <taxon>Chordata</taxon>
        <taxon>Craniata</taxon>
        <taxon>Vertebrata</taxon>
        <taxon>Euteleostomi</taxon>
        <taxon>Actinopterygii</taxon>
        <taxon>Neopterygii</taxon>
        <taxon>Teleostei</taxon>
        <taxon>Ostariophysi</taxon>
        <taxon>Siluriformes</taxon>
        <taxon>Sisoridae</taxon>
        <taxon>Sisorinae</taxon>
        <taxon>Bagarius</taxon>
    </lineage>
</organism>
<dbReference type="InterPro" id="IPR001870">
    <property type="entry name" value="B30.2/SPRY"/>
</dbReference>
<feature type="domain" description="B30.2/SPRY" evidence="5">
    <location>
        <begin position="158"/>
        <end position="355"/>
    </location>
</feature>
<keyword evidence="3" id="KW-0862">Zinc</keyword>
<dbReference type="CDD" id="cd16040">
    <property type="entry name" value="SPRY_PRY_SNTX"/>
    <property type="match status" value="1"/>
</dbReference>
<evidence type="ECO:0000256" key="3">
    <source>
        <dbReference type="ARBA" id="ARBA00022833"/>
    </source>
</evidence>
<keyword evidence="4" id="KW-0175">Coiled coil</keyword>
<comment type="caution">
    <text evidence="6">The sequence shown here is derived from an EMBL/GenBank/DDBJ whole genome shotgun (WGS) entry which is preliminary data.</text>
</comment>
<accession>A0A556U6N8</accession>
<dbReference type="EMBL" id="VCAZ01000055">
    <property type="protein sequence ID" value="TSN30206.1"/>
    <property type="molecule type" value="Genomic_DNA"/>
</dbReference>
<dbReference type="PANTHER" id="PTHR25465:SF5">
    <property type="entry name" value="E3 UBIQUITIN_ISG15 LIGASE TRIM25-RELATED"/>
    <property type="match status" value="1"/>
</dbReference>
<evidence type="ECO:0000256" key="2">
    <source>
        <dbReference type="ARBA" id="ARBA00022771"/>
    </source>
</evidence>
<reference evidence="6 7" key="1">
    <citation type="journal article" date="2019" name="Genome Biol. Evol.">
        <title>Whole-Genome Sequencing of the Giant Devil Catfish, Bagarius yarrelli.</title>
        <authorList>
            <person name="Jiang W."/>
            <person name="Lv Y."/>
            <person name="Cheng L."/>
            <person name="Yang K."/>
            <person name="Chao B."/>
            <person name="Wang X."/>
            <person name="Li Y."/>
            <person name="Pan X."/>
            <person name="You X."/>
            <person name="Zhang Y."/>
            <person name="Yang J."/>
            <person name="Li J."/>
            <person name="Zhang X."/>
            <person name="Liu S."/>
            <person name="Sun C."/>
            <person name="Yang J."/>
            <person name="Shi Q."/>
        </authorList>
    </citation>
    <scope>NUCLEOTIDE SEQUENCE [LARGE SCALE GENOMIC DNA]</scope>
    <source>
        <strain evidence="6">JWS20170419001</strain>
        <tissue evidence="6">Muscle</tissue>
    </source>
</reference>
<dbReference type="InterPro" id="IPR003877">
    <property type="entry name" value="SPRY_dom"/>
</dbReference>
<dbReference type="SMART" id="SM00589">
    <property type="entry name" value="PRY"/>
    <property type="match status" value="1"/>
</dbReference>
<feature type="coiled-coil region" evidence="4">
    <location>
        <begin position="73"/>
        <end position="110"/>
    </location>
</feature>
<dbReference type="InterPro" id="IPR051051">
    <property type="entry name" value="E3_ubiq-ligase_TRIM/RNF"/>
</dbReference>
<dbReference type="SMART" id="SM00449">
    <property type="entry name" value="SPRY"/>
    <property type="match status" value="1"/>
</dbReference>
<dbReference type="InterPro" id="IPR003879">
    <property type="entry name" value="Butyrophylin_SPRY"/>
</dbReference>
<evidence type="ECO:0000313" key="7">
    <source>
        <dbReference type="Proteomes" id="UP000319801"/>
    </source>
</evidence>
<dbReference type="AlphaFoldDB" id="A0A556U6N8"/>
<dbReference type="OrthoDB" id="6270329at2759"/>
<dbReference type="Pfam" id="PF25600">
    <property type="entry name" value="TRIM_CC"/>
    <property type="match status" value="1"/>
</dbReference>
<evidence type="ECO:0000259" key="5">
    <source>
        <dbReference type="PROSITE" id="PS50188"/>
    </source>
</evidence>
<dbReference type="Gene3D" id="2.60.120.920">
    <property type="match status" value="1"/>
</dbReference>
<evidence type="ECO:0000256" key="1">
    <source>
        <dbReference type="ARBA" id="ARBA00022723"/>
    </source>
</evidence>
<gene>
    <name evidence="6" type="ORF">Baya_9435</name>
</gene>
<dbReference type="PRINTS" id="PR01407">
    <property type="entry name" value="BUTYPHLNCDUF"/>
</dbReference>
<keyword evidence="7" id="KW-1185">Reference proteome</keyword>
<evidence type="ECO:0000256" key="4">
    <source>
        <dbReference type="SAM" id="Coils"/>
    </source>
</evidence>
<dbReference type="Pfam" id="PF13765">
    <property type="entry name" value="PRY"/>
    <property type="match status" value="1"/>
</dbReference>
<keyword evidence="2" id="KW-0863">Zinc-finger</keyword>
<name>A0A556U6N8_BAGYA</name>
<evidence type="ECO:0000313" key="6">
    <source>
        <dbReference type="EMBL" id="TSN30206.1"/>
    </source>
</evidence>
<dbReference type="PROSITE" id="PS50188">
    <property type="entry name" value="B302_SPRY"/>
    <property type="match status" value="1"/>
</dbReference>